<feature type="chain" id="PRO_5042062447" evidence="1">
    <location>
        <begin position="27"/>
        <end position="206"/>
    </location>
</feature>
<evidence type="ECO:0000256" key="1">
    <source>
        <dbReference type="SAM" id="SignalP"/>
    </source>
</evidence>
<evidence type="ECO:0000259" key="2">
    <source>
        <dbReference type="Pfam" id="PF25884"/>
    </source>
</evidence>
<dbReference type="PANTHER" id="PTHR33976:SF8">
    <property type="entry name" value="OS07G0645000 PROTEIN"/>
    <property type="match status" value="1"/>
</dbReference>
<dbReference type="AlphaFoldDB" id="A0AAD7VLE9"/>
<reference evidence="3" key="1">
    <citation type="journal article" date="2023" name="Science">
        <title>Elucidation of the pathway for biosynthesis of saponin adjuvants from the soapbark tree.</title>
        <authorList>
            <person name="Reed J."/>
            <person name="Orme A."/>
            <person name="El-Demerdash A."/>
            <person name="Owen C."/>
            <person name="Martin L.B.B."/>
            <person name="Misra R.C."/>
            <person name="Kikuchi S."/>
            <person name="Rejzek M."/>
            <person name="Martin A.C."/>
            <person name="Harkess A."/>
            <person name="Leebens-Mack J."/>
            <person name="Louveau T."/>
            <person name="Stephenson M.J."/>
            <person name="Osbourn A."/>
        </authorList>
    </citation>
    <scope>NUCLEOTIDE SEQUENCE</scope>
    <source>
        <strain evidence="3">S10</strain>
    </source>
</reference>
<feature type="signal peptide" evidence="1">
    <location>
        <begin position="1"/>
        <end position="26"/>
    </location>
</feature>
<comment type="caution">
    <text evidence="3">The sequence shown here is derived from an EMBL/GenBank/DDBJ whole genome shotgun (WGS) entry which is preliminary data.</text>
</comment>
<name>A0AAD7VLE9_QUISA</name>
<dbReference type="InterPro" id="IPR045285">
    <property type="entry name" value="At5g19230-like"/>
</dbReference>
<proteinExistence type="predicted"/>
<dbReference type="Pfam" id="PF25884">
    <property type="entry name" value="At5g19230"/>
    <property type="match status" value="1"/>
</dbReference>
<sequence length="206" mass="22456">MASTKFSLLLPLLLSSILLMNHLVNCDEDEEDNLLQGINKYRASFNLKALTKNDNAKCLADELSEQFKKQPCTNTTGANTIPGTEPQFANYPNLLAKCHLNVSNTRDGVVMPACIPSLVPSLVLTNFTQSRYSDNLNDTKFTGVGIGSEDNWIVVVLTTNTPDGSFVPTTNTPDSSTLPYSAADMVSKISLIYLSLLFLIGSLFLL</sequence>
<dbReference type="Proteomes" id="UP001163823">
    <property type="component" value="Chromosome 2"/>
</dbReference>
<evidence type="ECO:0000313" key="3">
    <source>
        <dbReference type="EMBL" id="KAJ7980092.1"/>
    </source>
</evidence>
<keyword evidence="1" id="KW-0732">Signal</keyword>
<gene>
    <name evidence="3" type="ORF">O6P43_003410</name>
</gene>
<dbReference type="InterPro" id="IPR059083">
    <property type="entry name" value="At5g19230_dom"/>
</dbReference>
<accession>A0AAD7VLE9</accession>
<dbReference type="KEGG" id="qsa:O6P43_003410"/>
<keyword evidence="4" id="KW-1185">Reference proteome</keyword>
<protein>
    <submittedName>
        <fullName evidence="3">Glycoprotein membrane GPI-anchored protein</fullName>
    </submittedName>
</protein>
<organism evidence="3 4">
    <name type="scientific">Quillaja saponaria</name>
    <name type="common">Soap bark tree</name>
    <dbReference type="NCBI Taxonomy" id="32244"/>
    <lineage>
        <taxon>Eukaryota</taxon>
        <taxon>Viridiplantae</taxon>
        <taxon>Streptophyta</taxon>
        <taxon>Embryophyta</taxon>
        <taxon>Tracheophyta</taxon>
        <taxon>Spermatophyta</taxon>
        <taxon>Magnoliopsida</taxon>
        <taxon>eudicotyledons</taxon>
        <taxon>Gunneridae</taxon>
        <taxon>Pentapetalae</taxon>
        <taxon>rosids</taxon>
        <taxon>fabids</taxon>
        <taxon>Fabales</taxon>
        <taxon>Quillajaceae</taxon>
        <taxon>Quillaja</taxon>
    </lineage>
</organism>
<evidence type="ECO:0000313" key="4">
    <source>
        <dbReference type="Proteomes" id="UP001163823"/>
    </source>
</evidence>
<feature type="domain" description="Uncharacterized GPI-anchored protein At5g19230-like" evidence="2">
    <location>
        <begin position="31"/>
        <end position="157"/>
    </location>
</feature>
<dbReference type="PANTHER" id="PTHR33976">
    <property type="entry name" value="OS07G0645000 PROTEIN"/>
    <property type="match status" value="1"/>
</dbReference>
<dbReference type="EMBL" id="JARAOO010000002">
    <property type="protein sequence ID" value="KAJ7980092.1"/>
    <property type="molecule type" value="Genomic_DNA"/>
</dbReference>